<dbReference type="InterPro" id="IPR050109">
    <property type="entry name" value="HTH-type_TetR-like_transc_reg"/>
</dbReference>
<dbReference type="SUPFAM" id="SSF48498">
    <property type="entry name" value="Tetracyclin repressor-like, C-terminal domain"/>
    <property type="match status" value="1"/>
</dbReference>
<comment type="caution">
    <text evidence="4">The sequence shown here is derived from an EMBL/GenBank/DDBJ whole genome shotgun (WGS) entry which is preliminary data.</text>
</comment>
<evidence type="ECO:0000256" key="2">
    <source>
        <dbReference type="PROSITE-ProRule" id="PRU00335"/>
    </source>
</evidence>
<dbReference type="Gene3D" id="1.10.357.10">
    <property type="entry name" value="Tetracycline Repressor, domain 2"/>
    <property type="match status" value="1"/>
</dbReference>
<proteinExistence type="predicted"/>
<dbReference type="GO" id="GO:0000976">
    <property type="term" value="F:transcription cis-regulatory region binding"/>
    <property type="evidence" value="ECO:0007669"/>
    <property type="project" value="TreeGrafter"/>
</dbReference>
<dbReference type="InterPro" id="IPR009057">
    <property type="entry name" value="Homeodomain-like_sf"/>
</dbReference>
<dbReference type="InterPro" id="IPR036271">
    <property type="entry name" value="Tet_transcr_reg_TetR-rel_C_sf"/>
</dbReference>
<dbReference type="AlphaFoldDB" id="A0A3A6PC98"/>
<feature type="domain" description="HTH tetR-type" evidence="3">
    <location>
        <begin position="13"/>
        <end position="73"/>
    </location>
</feature>
<accession>A0A3A6PC98</accession>
<keyword evidence="1 2" id="KW-0238">DNA-binding</keyword>
<protein>
    <submittedName>
        <fullName evidence="4">TetR/AcrR family transcriptional regulator</fullName>
    </submittedName>
</protein>
<dbReference type="Proteomes" id="UP000267798">
    <property type="component" value="Unassembled WGS sequence"/>
</dbReference>
<dbReference type="PROSITE" id="PS50977">
    <property type="entry name" value="HTH_TETR_2"/>
    <property type="match status" value="1"/>
</dbReference>
<dbReference type="OrthoDB" id="2373640at2"/>
<evidence type="ECO:0000313" key="4">
    <source>
        <dbReference type="EMBL" id="RJX37945.1"/>
    </source>
</evidence>
<dbReference type="EMBL" id="QXQB01000004">
    <property type="protein sequence ID" value="RJX37945.1"/>
    <property type="molecule type" value="Genomic_DNA"/>
</dbReference>
<dbReference type="PANTHER" id="PTHR30055">
    <property type="entry name" value="HTH-TYPE TRANSCRIPTIONAL REGULATOR RUTR"/>
    <property type="match status" value="1"/>
</dbReference>
<evidence type="ECO:0000313" key="5">
    <source>
        <dbReference type="Proteomes" id="UP000267798"/>
    </source>
</evidence>
<organism evidence="4 5">
    <name type="scientific">Paenibacillus pinisoli</name>
    <dbReference type="NCBI Taxonomy" id="1276110"/>
    <lineage>
        <taxon>Bacteria</taxon>
        <taxon>Bacillati</taxon>
        <taxon>Bacillota</taxon>
        <taxon>Bacilli</taxon>
        <taxon>Bacillales</taxon>
        <taxon>Paenibacillaceae</taxon>
        <taxon>Paenibacillus</taxon>
    </lineage>
</organism>
<reference evidence="4 5" key="1">
    <citation type="submission" date="2018-09" db="EMBL/GenBank/DDBJ databases">
        <title>Paenibacillus aracenensis nov. sp. isolated from a cave in southern Spain.</title>
        <authorList>
            <person name="Jurado V."/>
            <person name="Gutierrez-Patricio S."/>
            <person name="Gonzalez-Pimentel J.L."/>
            <person name="Miller A.Z."/>
            <person name="Laiz L."/>
            <person name="Saiz-Jimenez C."/>
        </authorList>
    </citation>
    <scope>NUCLEOTIDE SEQUENCE [LARGE SCALE GENOMIC DNA]</scope>
    <source>
        <strain evidence="4 5">JCM 19203</strain>
    </source>
</reference>
<dbReference type="Pfam" id="PF00440">
    <property type="entry name" value="TetR_N"/>
    <property type="match status" value="1"/>
</dbReference>
<dbReference type="GO" id="GO:0003700">
    <property type="term" value="F:DNA-binding transcription factor activity"/>
    <property type="evidence" value="ECO:0007669"/>
    <property type="project" value="TreeGrafter"/>
</dbReference>
<dbReference type="SUPFAM" id="SSF46689">
    <property type="entry name" value="Homeodomain-like"/>
    <property type="match status" value="1"/>
</dbReference>
<dbReference type="PRINTS" id="PR00455">
    <property type="entry name" value="HTHTETR"/>
</dbReference>
<evidence type="ECO:0000259" key="3">
    <source>
        <dbReference type="PROSITE" id="PS50977"/>
    </source>
</evidence>
<evidence type="ECO:0000256" key="1">
    <source>
        <dbReference type="ARBA" id="ARBA00023125"/>
    </source>
</evidence>
<feature type="DNA-binding region" description="H-T-H motif" evidence="2">
    <location>
        <begin position="36"/>
        <end position="55"/>
    </location>
</feature>
<gene>
    <name evidence="4" type="ORF">D3P09_17845</name>
</gene>
<dbReference type="InterPro" id="IPR001647">
    <property type="entry name" value="HTH_TetR"/>
</dbReference>
<dbReference type="PANTHER" id="PTHR30055:SF226">
    <property type="entry name" value="HTH-TYPE TRANSCRIPTIONAL REGULATOR PKSA"/>
    <property type="match status" value="1"/>
</dbReference>
<keyword evidence="5" id="KW-1185">Reference proteome</keyword>
<sequence length="199" mass="21920">MPRTKEQFEEMRNATRAKIQSAAMQLFAQQGFGMTNVQEIADKAGISIGLLYRHYKTKDELFHELAEFAASGLARVAERFESDESPAVLLNSFVQEIYEDMVSGDDLANLMILMSQSFGGPNEGQKDVVTVNKNLIMATGKLIKRGQELGEFAAGDPCEMAIFFFASIQGLAEMKVRMKADFVMPAPAILTAFLFSKGG</sequence>
<name>A0A3A6PC98_9BACL</name>